<keyword evidence="2" id="KW-1185">Reference proteome</keyword>
<protein>
    <submittedName>
        <fullName evidence="1">Uncharacterized protein</fullName>
    </submittedName>
</protein>
<dbReference type="Proteomes" id="UP000008701">
    <property type="component" value="Chromosome"/>
</dbReference>
<proteinExistence type="predicted"/>
<evidence type="ECO:0000313" key="1">
    <source>
        <dbReference type="EMBL" id="ABL65633.1"/>
    </source>
</evidence>
<dbReference type="KEGG" id="cph:Cpha266_1612"/>
<dbReference type="STRING" id="290317.Cpha266_1612"/>
<evidence type="ECO:0000313" key="2">
    <source>
        <dbReference type="Proteomes" id="UP000008701"/>
    </source>
</evidence>
<dbReference type="HOGENOM" id="CLU_942318_0_0_10"/>
<gene>
    <name evidence="1" type="ordered locus">Cpha266_1612</name>
</gene>
<dbReference type="AlphaFoldDB" id="A1BGV6"/>
<accession>A1BGV6</accession>
<organism evidence="1 2">
    <name type="scientific">Chlorobium phaeobacteroides (strain DSM 266 / SMG 266 / 2430)</name>
    <dbReference type="NCBI Taxonomy" id="290317"/>
    <lineage>
        <taxon>Bacteria</taxon>
        <taxon>Pseudomonadati</taxon>
        <taxon>Chlorobiota</taxon>
        <taxon>Chlorobiia</taxon>
        <taxon>Chlorobiales</taxon>
        <taxon>Chlorobiaceae</taxon>
        <taxon>Chlorobium/Pelodictyon group</taxon>
        <taxon>Chlorobium</taxon>
    </lineage>
</organism>
<dbReference type="EMBL" id="CP000492">
    <property type="protein sequence ID" value="ABL65633.1"/>
    <property type="molecule type" value="Genomic_DNA"/>
</dbReference>
<reference evidence="1 2" key="1">
    <citation type="submission" date="2006-12" db="EMBL/GenBank/DDBJ databases">
        <title>Complete sequence of Chlorobium phaeobacteroides DSM 266.</title>
        <authorList>
            <consortium name="US DOE Joint Genome Institute"/>
            <person name="Copeland A."/>
            <person name="Lucas S."/>
            <person name="Lapidus A."/>
            <person name="Barry K."/>
            <person name="Detter J.C."/>
            <person name="Glavina del Rio T."/>
            <person name="Hammon N."/>
            <person name="Israni S."/>
            <person name="Pitluck S."/>
            <person name="Goltsman E."/>
            <person name="Schmutz J."/>
            <person name="Larimer F."/>
            <person name="Land M."/>
            <person name="Hauser L."/>
            <person name="Mikhailova N."/>
            <person name="Li T."/>
            <person name="Overmann J."/>
            <person name="Bryant D.A."/>
            <person name="Richardson P."/>
        </authorList>
    </citation>
    <scope>NUCLEOTIDE SEQUENCE [LARGE SCALE GENOMIC DNA]</scope>
    <source>
        <strain evidence="1 2">DSM 266</strain>
    </source>
</reference>
<name>A1BGV6_CHLPD</name>
<sequence length="295" mass="31612">MTDKELNSTGEQIIVDHIQPAAYAIADDIDMNLNALAKFVPWYYDVAATTEIKDITRVKKILRDNKVPLNIPDTLFYEVGSEMEAGFAELFANSGFAGTSAEELQRTGVIGMKFGFNIFANQNVGTHTKGTASVSALLTSGAFLKGATVLNLDAAAVTGTLVKGDSFAINGDPQRYAVVNESPVTAAGNTFTGVQIFPALSKDVADNIAVTVSLVNHVENVAYHRNAFALAMAPLSEMGREFSVKVETVFDEASGIALRARMWYDADKSKTKVALDALYGVKCLDANLAVKARKA</sequence>